<dbReference type="EMBL" id="JBHUII010000004">
    <property type="protein sequence ID" value="MFD2205929.1"/>
    <property type="molecule type" value="Genomic_DNA"/>
</dbReference>
<feature type="transmembrane region" description="Helical" evidence="6">
    <location>
        <begin position="49"/>
        <end position="70"/>
    </location>
</feature>
<organism evidence="7 8">
    <name type="scientific">Kiloniella antarctica</name>
    <dbReference type="NCBI Taxonomy" id="1550907"/>
    <lineage>
        <taxon>Bacteria</taxon>
        <taxon>Pseudomonadati</taxon>
        <taxon>Pseudomonadota</taxon>
        <taxon>Alphaproteobacteria</taxon>
        <taxon>Rhodospirillales</taxon>
        <taxon>Kiloniellaceae</taxon>
        <taxon>Kiloniella</taxon>
    </lineage>
</organism>
<dbReference type="Proteomes" id="UP001597294">
    <property type="component" value="Unassembled WGS sequence"/>
</dbReference>
<dbReference type="Pfam" id="PF01810">
    <property type="entry name" value="LysE"/>
    <property type="match status" value="1"/>
</dbReference>
<feature type="transmembrane region" description="Helical" evidence="6">
    <location>
        <begin position="17"/>
        <end position="43"/>
    </location>
</feature>
<keyword evidence="3 6" id="KW-0812">Transmembrane</keyword>
<evidence type="ECO:0000313" key="7">
    <source>
        <dbReference type="EMBL" id="MFD2205929.1"/>
    </source>
</evidence>
<gene>
    <name evidence="7" type="ORF">ACFSKO_09915</name>
</gene>
<comment type="subcellular location">
    <subcellularLocation>
        <location evidence="1">Cell membrane</location>
        <topology evidence="1">Multi-pass membrane protein</topology>
    </subcellularLocation>
</comment>
<comment type="caution">
    <text evidence="7">The sequence shown here is derived from an EMBL/GenBank/DDBJ whole genome shotgun (WGS) entry which is preliminary data.</text>
</comment>
<dbReference type="InterPro" id="IPR001123">
    <property type="entry name" value="LeuE-type"/>
</dbReference>
<keyword evidence="4 6" id="KW-1133">Transmembrane helix</keyword>
<feature type="transmembrane region" description="Helical" evidence="6">
    <location>
        <begin position="91"/>
        <end position="113"/>
    </location>
</feature>
<evidence type="ECO:0000256" key="2">
    <source>
        <dbReference type="ARBA" id="ARBA00022475"/>
    </source>
</evidence>
<proteinExistence type="predicted"/>
<evidence type="ECO:0000256" key="6">
    <source>
        <dbReference type="SAM" id="Phobius"/>
    </source>
</evidence>
<reference evidence="8" key="1">
    <citation type="journal article" date="2019" name="Int. J. Syst. Evol. Microbiol.">
        <title>The Global Catalogue of Microorganisms (GCM) 10K type strain sequencing project: providing services to taxonomists for standard genome sequencing and annotation.</title>
        <authorList>
            <consortium name="The Broad Institute Genomics Platform"/>
            <consortium name="The Broad Institute Genome Sequencing Center for Infectious Disease"/>
            <person name="Wu L."/>
            <person name="Ma J."/>
        </authorList>
    </citation>
    <scope>NUCLEOTIDE SEQUENCE [LARGE SCALE GENOMIC DNA]</scope>
    <source>
        <strain evidence="8">CGMCC 4.7192</strain>
    </source>
</reference>
<evidence type="ECO:0000313" key="8">
    <source>
        <dbReference type="Proteomes" id="UP001597294"/>
    </source>
</evidence>
<evidence type="ECO:0000256" key="5">
    <source>
        <dbReference type="ARBA" id="ARBA00023136"/>
    </source>
</evidence>
<keyword evidence="5 6" id="KW-0472">Membrane</keyword>
<feature type="transmembrane region" description="Helical" evidence="6">
    <location>
        <begin position="128"/>
        <end position="153"/>
    </location>
</feature>
<protein>
    <submittedName>
        <fullName evidence="7">LysE family translocator</fullName>
    </submittedName>
</protein>
<evidence type="ECO:0000256" key="3">
    <source>
        <dbReference type="ARBA" id="ARBA00022692"/>
    </source>
</evidence>
<keyword evidence="2" id="KW-1003">Cell membrane</keyword>
<dbReference type="PANTHER" id="PTHR30086">
    <property type="entry name" value="ARGININE EXPORTER PROTEIN ARGO"/>
    <property type="match status" value="1"/>
</dbReference>
<evidence type="ECO:0000256" key="1">
    <source>
        <dbReference type="ARBA" id="ARBA00004651"/>
    </source>
</evidence>
<accession>A0ABW5BK62</accession>
<dbReference type="RefSeq" id="WP_380251014.1">
    <property type="nucleotide sequence ID" value="NZ_JBHUII010000004.1"/>
</dbReference>
<evidence type="ECO:0000256" key="4">
    <source>
        <dbReference type="ARBA" id="ARBA00022989"/>
    </source>
</evidence>
<dbReference type="PANTHER" id="PTHR30086:SF20">
    <property type="entry name" value="ARGININE EXPORTER PROTEIN ARGO-RELATED"/>
    <property type="match status" value="1"/>
</dbReference>
<sequence length="185" mass="19620">MCTIADWSGALARGVSAAFASIGGVLVGDVFLMLLSLMGLGAILGSSEVLFQMVKWAGVIYMAYLGYSQIIEARRMTSTSFSEPQPGKKWACFKAGFLSAALNPKGIMFYLAFLPQFMVPTGNTEQQILILLASSTFVVAAVLAMYVLAAAKAKKLLFGSKAAKRINYISGGCLFGGSAMMAVLR</sequence>
<name>A0ABW5BK62_9PROT</name>
<feature type="transmembrane region" description="Helical" evidence="6">
    <location>
        <begin position="165"/>
        <end position="184"/>
    </location>
</feature>
<keyword evidence="8" id="KW-1185">Reference proteome</keyword>